<name>A0A1I8A835_9BILA</name>
<dbReference type="AlphaFoldDB" id="A0A1I8A835"/>
<reference evidence="2" key="1">
    <citation type="submission" date="2016-11" db="UniProtKB">
        <authorList>
            <consortium name="WormBaseParasite"/>
        </authorList>
    </citation>
    <scope>IDENTIFICATION</scope>
</reference>
<proteinExistence type="predicted"/>
<sequence length="114" mass="13069">MLLHCVMFNLTYMSWAMRSKIAIIAKASGSCYFTTCQVLDYFIDSNSLLKWHRIYECAMPSLLLGFFMIHCRLITPHPYAGSSTFQFCEITRGHKCHLILTPSILTPSIDLRLA</sequence>
<accession>A0A1I8A835</accession>
<evidence type="ECO:0000313" key="1">
    <source>
        <dbReference type="Proteomes" id="UP000095287"/>
    </source>
</evidence>
<dbReference type="WBParaSite" id="L893_g3395.t1">
    <property type="protein sequence ID" value="L893_g3395.t1"/>
    <property type="gene ID" value="L893_g3395"/>
</dbReference>
<organism evidence="1 2">
    <name type="scientific">Steinernema glaseri</name>
    <dbReference type="NCBI Taxonomy" id="37863"/>
    <lineage>
        <taxon>Eukaryota</taxon>
        <taxon>Metazoa</taxon>
        <taxon>Ecdysozoa</taxon>
        <taxon>Nematoda</taxon>
        <taxon>Chromadorea</taxon>
        <taxon>Rhabditida</taxon>
        <taxon>Tylenchina</taxon>
        <taxon>Panagrolaimomorpha</taxon>
        <taxon>Strongyloidoidea</taxon>
        <taxon>Steinernematidae</taxon>
        <taxon>Steinernema</taxon>
    </lineage>
</organism>
<keyword evidence="1" id="KW-1185">Reference proteome</keyword>
<evidence type="ECO:0000313" key="2">
    <source>
        <dbReference type="WBParaSite" id="L893_g3395.t1"/>
    </source>
</evidence>
<protein>
    <submittedName>
        <fullName evidence="2">Secreted protein</fullName>
    </submittedName>
</protein>
<dbReference type="Proteomes" id="UP000095287">
    <property type="component" value="Unplaced"/>
</dbReference>